<dbReference type="InterPro" id="IPR008927">
    <property type="entry name" value="6-PGluconate_DH-like_C_sf"/>
</dbReference>
<organism evidence="3 4">
    <name type="scientific">Fulvivirga lutea</name>
    <dbReference type="NCBI Taxonomy" id="2810512"/>
    <lineage>
        <taxon>Bacteria</taxon>
        <taxon>Pseudomonadati</taxon>
        <taxon>Bacteroidota</taxon>
        <taxon>Cytophagia</taxon>
        <taxon>Cytophagales</taxon>
        <taxon>Fulvivirgaceae</taxon>
        <taxon>Fulvivirga</taxon>
    </lineage>
</organism>
<dbReference type="Pfam" id="PF10728">
    <property type="entry name" value="DUF2520"/>
    <property type="match status" value="1"/>
</dbReference>
<dbReference type="EMBL" id="CP070608">
    <property type="protein sequence ID" value="QSE98423.1"/>
    <property type="molecule type" value="Genomic_DNA"/>
</dbReference>
<dbReference type="Gene3D" id="1.10.1040.20">
    <property type="entry name" value="ProC-like, C-terminal domain"/>
    <property type="match status" value="1"/>
</dbReference>
<accession>A0A974WIK6</accession>
<dbReference type="PANTHER" id="PTHR40459">
    <property type="entry name" value="CONSERVED HYPOTHETICAL ALANINE AND LEUCINE RICH PROTEIN"/>
    <property type="match status" value="1"/>
</dbReference>
<dbReference type="InterPro" id="IPR037108">
    <property type="entry name" value="TM1727-like_C_sf"/>
</dbReference>
<reference evidence="3" key="1">
    <citation type="submission" date="2021-02" db="EMBL/GenBank/DDBJ databases">
        <title>Fulvivirga sp. S481 isolated from sea water.</title>
        <authorList>
            <person name="Bae S.S."/>
            <person name="Baek K."/>
        </authorList>
    </citation>
    <scope>NUCLEOTIDE SEQUENCE</scope>
    <source>
        <strain evidence="3">S481</strain>
    </source>
</reference>
<keyword evidence="4" id="KW-1185">Reference proteome</keyword>
<dbReference type="SUPFAM" id="SSF48179">
    <property type="entry name" value="6-phosphogluconate dehydrogenase C-terminal domain-like"/>
    <property type="match status" value="1"/>
</dbReference>
<evidence type="ECO:0000313" key="4">
    <source>
        <dbReference type="Proteomes" id="UP000662783"/>
    </source>
</evidence>
<dbReference type="InterPro" id="IPR018931">
    <property type="entry name" value="DUF2520"/>
</dbReference>
<protein>
    <submittedName>
        <fullName evidence="3">DUF2520 domain-containing protein</fullName>
    </submittedName>
</protein>
<dbReference type="PANTHER" id="PTHR40459:SF1">
    <property type="entry name" value="CONSERVED HYPOTHETICAL ALANINE AND LEUCINE RICH PROTEIN"/>
    <property type="match status" value="1"/>
</dbReference>
<gene>
    <name evidence="3" type="ORF">JR347_04930</name>
</gene>
<dbReference type="Proteomes" id="UP000662783">
    <property type="component" value="Chromosome"/>
</dbReference>
<evidence type="ECO:0000259" key="1">
    <source>
        <dbReference type="Pfam" id="PF10727"/>
    </source>
</evidence>
<dbReference type="Gene3D" id="3.40.50.720">
    <property type="entry name" value="NAD(P)-binding Rossmann-like Domain"/>
    <property type="match status" value="1"/>
</dbReference>
<evidence type="ECO:0000313" key="3">
    <source>
        <dbReference type="EMBL" id="QSE98423.1"/>
    </source>
</evidence>
<feature type="domain" description="Putative oxidoreductase/dehydrogenase Rossmann-like" evidence="1">
    <location>
        <begin position="7"/>
        <end position="103"/>
    </location>
</feature>
<dbReference type="AlphaFoldDB" id="A0A974WIK6"/>
<evidence type="ECO:0000259" key="2">
    <source>
        <dbReference type="Pfam" id="PF10728"/>
    </source>
</evidence>
<name>A0A974WIK6_9BACT</name>
<sequence>MALGKRIAMIGSGNVAWHLAPALENAGHIIVEVFSRSKKNASALVDRLYQAEIKEDLDFSDSTAELFIIAVTDDCISEVAQELALPENAIVVHTSGAQSLGELGYTATEAIGVFYPLQTFSKSKKVKFEEIPICIEAEDKDTERVLLTIAKSISNNVQLVSTVDRKALHVAAVFACNFTNHCLTLSEQILNSKKLDFDILKPLIIETINKGLELGPSNAQTGPAKRHDFQTLDHHMEFLSENEELAELYRLFSQNIVDNYPID</sequence>
<dbReference type="InterPro" id="IPR036291">
    <property type="entry name" value="NAD(P)-bd_dom_sf"/>
</dbReference>
<dbReference type="RefSeq" id="WP_205722937.1">
    <property type="nucleotide sequence ID" value="NZ_CP070608.1"/>
</dbReference>
<dbReference type="InterPro" id="IPR019665">
    <property type="entry name" value="OxRdtase/DH_put_Rossmann_dom"/>
</dbReference>
<proteinExistence type="predicted"/>
<dbReference type="KEGG" id="fuv:JR347_04930"/>
<dbReference type="SUPFAM" id="SSF51735">
    <property type="entry name" value="NAD(P)-binding Rossmann-fold domains"/>
    <property type="match status" value="1"/>
</dbReference>
<feature type="domain" description="DUF2520" evidence="2">
    <location>
        <begin position="131"/>
        <end position="255"/>
    </location>
</feature>
<dbReference type="Pfam" id="PF10727">
    <property type="entry name" value="Rossmann-like"/>
    <property type="match status" value="1"/>
</dbReference>